<evidence type="ECO:0000313" key="3">
    <source>
        <dbReference type="EMBL" id="TFY62370.1"/>
    </source>
</evidence>
<accession>A0A4Y9YK80</accession>
<dbReference type="Pfam" id="PF05971">
    <property type="entry name" value="Methyltransf_10"/>
    <property type="match status" value="1"/>
</dbReference>
<reference evidence="3 4" key="1">
    <citation type="submission" date="2019-01" db="EMBL/GenBank/DDBJ databases">
        <title>Genome sequencing of the rare red list fungi Fomitopsis rosea.</title>
        <authorList>
            <person name="Buettner E."/>
            <person name="Kellner H."/>
        </authorList>
    </citation>
    <scope>NUCLEOTIDE SEQUENCE [LARGE SCALE GENOMIC DNA]</scope>
    <source>
        <strain evidence="3 4">DSM 105464</strain>
    </source>
</reference>
<dbReference type="PANTHER" id="PTHR13393">
    <property type="entry name" value="SAM-DEPENDENT METHYLTRANSFERASE"/>
    <property type="match status" value="1"/>
</dbReference>
<dbReference type="GO" id="GO:0070475">
    <property type="term" value="P:rRNA base methylation"/>
    <property type="evidence" value="ECO:0007669"/>
    <property type="project" value="TreeGrafter"/>
</dbReference>
<gene>
    <name evidence="3" type="ORF">EVJ58_g3910</name>
</gene>
<dbReference type="Proteomes" id="UP000298390">
    <property type="component" value="Unassembled WGS sequence"/>
</dbReference>
<keyword evidence="1" id="KW-0489">Methyltransferase</keyword>
<dbReference type="STRING" id="34475.A0A4Y9YK80"/>
<organism evidence="3 4">
    <name type="scientific">Rhodofomes roseus</name>
    <dbReference type="NCBI Taxonomy" id="34475"/>
    <lineage>
        <taxon>Eukaryota</taxon>
        <taxon>Fungi</taxon>
        <taxon>Dikarya</taxon>
        <taxon>Basidiomycota</taxon>
        <taxon>Agaricomycotina</taxon>
        <taxon>Agaricomycetes</taxon>
        <taxon>Polyporales</taxon>
        <taxon>Rhodofomes</taxon>
    </lineage>
</organism>
<dbReference type="InterPro" id="IPR010286">
    <property type="entry name" value="METTL16/RlmF"/>
</dbReference>
<evidence type="ECO:0000313" key="4">
    <source>
        <dbReference type="Proteomes" id="UP000298390"/>
    </source>
</evidence>
<protein>
    <submittedName>
        <fullName evidence="3">Uncharacterized protein</fullName>
    </submittedName>
</protein>
<dbReference type="PANTHER" id="PTHR13393:SF0">
    <property type="entry name" value="RNA N6-ADENOSINE-METHYLTRANSFERASE METTL16"/>
    <property type="match status" value="1"/>
</dbReference>
<comment type="caution">
    <text evidence="3">The sequence shown here is derived from an EMBL/GenBank/DDBJ whole genome shotgun (WGS) entry which is preliminary data.</text>
</comment>
<sequence length="69" mass="7815">MLGKLSSLTEVVNVLHENKIDNYAVTEFVQGQTRRWAIAWSFGDVHLPDVRIPLFSSCAPLPLTLLYSR</sequence>
<proteinExistence type="predicted"/>
<evidence type="ECO:0000256" key="1">
    <source>
        <dbReference type="ARBA" id="ARBA00022603"/>
    </source>
</evidence>
<name>A0A4Y9YK80_9APHY</name>
<evidence type="ECO:0000256" key="2">
    <source>
        <dbReference type="ARBA" id="ARBA00022679"/>
    </source>
</evidence>
<dbReference type="Gene3D" id="3.40.50.150">
    <property type="entry name" value="Vaccinia Virus protein VP39"/>
    <property type="match status" value="1"/>
</dbReference>
<dbReference type="InterPro" id="IPR029063">
    <property type="entry name" value="SAM-dependent_MTases_sf"/>
</dbReference>
<dbReference type="GO" id="GO:0008168">
    <property type="term" value="F:methyltransferase activity"/>
    <property type="evidence" value="ECO:0007669"/>
    <property type="project" value="UniProtKB-KW"/>
</dbReference>
<dbReference type="AlphaFoldDB" id="A0A4Y9YK80"/>
<dbReference type="EMBL" id="SEKV01000169">
    <property type="protein sequence ID" value="TFY62370.1"/>
    <property type="molecule type" value="Genomic_DNA"/>
</dbReference>
<keyword evidence="2" id="KW-0808">Transferase</keyword>
<dbReference type="GO" id="GO:0005634">
    <property type="term" value="C:nucleus"/>
    <property type="evidence" value="ECO:0007669"/>
    <property type="project" value="TreeGrafter"/>
</dbReference>